<dbReference type="PANTHER" id="PTHR31465">
    <property type="entry name" value="PROTEIN RTA1-RELATED"/>
    <property type="match status" value="1"/>
</dbReference>
<organism evidence="6 7">
    <name type="scientific">Penicillium cosmopolitanum</name>
    <dbReference type="NCBI Taxonomy" id="1131564"/>
    <lineage>
        <taxon>Eukaryota</taxon>
        <taxon>Fungi</taxon>
        <taxon>Dikarya</taxon>
        <taxon>Ascomycota</taxon>
        <taxon>Pezizomycotina</taxon>
        <taxon>Eurotiomycetes</taxon>
        <taxon>Eurotiomycetidae</taxon>
        <taxon>Eurotiales</taxon>
        <taxon>Aspergillaceae</taxon>
        <taxon>Penicillium</taxon>
    </lineage>
</organism>
<keyword evidence="3 5" id="KW-1133">Transmembrane helix</keyword>
<gene>
    <name evidence="6" type="ORF">N7509_011294</name>
</gene>
<dbReference type="Proteomes" id="UP001147747">
    <property type="component" value="Unassembled WGS sequence"/>
</dbReference>
<feature type="transmembrane region" description="Helical" evidence="5">
    <location>
        <begin position="79"/>
        <end position="100"/>
    </location>
</feature>
<dbReference type="Pfam" id="PF04479">
    <property type="entry name" value="RTA1"/>
    <property type="match status" value="1"/>
</dbReference>
<feature type="transmembrane region" description="Helical" evidence="5">
    <location>
        <begin position="236"/>
        <end position="255"/>
    </location>
</feature>
<keyword evidence="7" id="KW-1185">Reference proteome</keyword>
<comment type="caution">
    <text evidence="6">The sequence shown here is derived from an EMBL/GenBank/DDBJ whole genome shotgun (WGS) entry which is preliminary data.</text>
</comment>
<reference evidence="6" key="2">
    <citation type="journal article" date="2023" name="IMA Fungus">
        <title>Comparative genomic study of the Penicillium genus elucidates a diverse pangenome and 15 lateral gene transfer events.</title>
        <authorList>
            <person name="Petersen C."/>
            <person name="Sorensen T."/>
            <person name="Nielsen M.R."/>
            <person name="Sondergaard T.E."/>
            <person name="Sorensen J.L."/>
            <person name="Fitzpatrick D.A."/>
            <person name="Frisvad J.C."/>
            <person name="Nielsen K.L."/>
        </authorList>
    </citation>
    <scope>NUCLEOTIDE SEQUENCE</scope>
    <source>
        <strain evidence="6">IBT 29677</strain>
    </source>
</reference>
<dbReference type="AlphaFoldDB" id="A0A9W9VSZ1"/>
<feature type="transmembrane region" description="Helical" evidence="5">
    <location>
        <begin position="12"/>
        <end position="36"/>
    </location>
</feature>
<dbReference type="OrthoDB" id="3358017at2759"/>
<comment type="subcellular location">
    <subcellularLocation>
        <location evidence="1">Membrane</location>
        <topology evidence="1">Multi-pass membrane protein</topology>
    </subcellularLocation>
</comment>
<feature type="transmembrane region" description="Helical" evidence="5">
    <location>
        <begin position="154"/>
        <end position="179"/>
    </location>
</feature>
<reference evidence="6" key="1">
    <citation type="submission" date="2022-12" db="EMBL/GenBank/DDBJ databases">
        <authorList>
            <person name="Petersen C."/>
        </authorList>
    </citation>
    <scope>NUCLEOTIDE SEQUENCE</scope>
    <source>
        <strain evidence="6">IBT 29677</strain>
    </source>
</reference>
<feature type="transmembrane region" description="Helical" evidence="5">
    <location>
        <begin position="48"/>
        <end position="67"/>
    </location>
</feature>
<dbReference type="PANTHER" id="PTHR31465:SF27">
    <property type="entry name" value="DOMAIN PROTEIN, PUTATIVE (AFU_ORTHOLOGUE AFUA_3G01030)-RELATED"/>
    <property type="match status" value="1"/>
</dbReference>
<dbReference type="RefSeq" id="XP_056486551.1">
    <property type="nucleotide sequence ID" value="XM_056635931.1"/>
</dbReference>
<evidence type="ECO:0000256" key="3">
    <source>
        <dbReference type="ARBA" id="ARBA00022989"/>
    </source>
</evidence>
<sequence>MPKLEPLKSGYYVWHYVPSVAASVVFILLFLAVTAIHFWKIFRTKVRFTLPFAIGGLFELIGYAARAGAYDKTGRLMPYIIQSVFILIAPTLFAAAVYMVLARIIRSVKAEHLSPIPIRFVTKTFVTCDILTFFIQGGGAGLMSQSSLTSTGQYIVLAGLILQIATFVLFLTTATVFKLRMDRHPTITTMNSEVPWVKHLYSMYAISALILLRSIFRVVEYGLGNDGYLLSNEWPTYILDALPMFLAMICFAVWYPSELQPFLDKGDATPIEHVEQKV</sequence>
<dbReference type="EMBL" id="JAPZBU010000009">
    <property type="protein sequence ID" value="KAJ5388753.1"/>
    <property type="molecule type" value="Genomic_DNA"/>
</dbReference>
<feature type="transmembrane region" description="Helical" evidence="5">
    <location>
        <begin position="200"/>
        <end position="216"/>
    </location>
</feature>
<proteinExistence type="predicted"/>
<keyword evidence="2 5" id="KW-0812">Transmembrane</keyword>
<evidence type="ECO:0000313" key="6">
    <source>
        <dbReference type="EMBL" id="KAJ5388753.1"/>
    </source>
</evidence>
<dbReference type="InterPro" id="IPR007568">
    <property type="entry name" value="RTA1"/>
</dbReference>
<evidence type="ECO:0000256" key="5">
    <source>
        <dbReference type="SAM" id="Phobius"/>
    </source>
</evidence>
<dbReference type="GeneID" id="81374911"/>
<evidence type="ECO:0000256" key="2">
    <source>
        <dbReference type="ARBA" id="ARBA00022692"/>
    </source>
</evidence>
<evidence type="ECO:0000313" key="7">
    <source>
        <dbReference type="Proteomes" id="UP001147747"/>
    </source>
</evidence>
<evidence type="ECO:0000256" key="1">
    <source>
        <dbReference type="ARBA" id="ARBA00004141"/>
    </source>
</evidence>
<evidence type="ECO:0008006" key="8">
    <source>
        <dbReference type="Google" id="ProtNLM"/>
    </source>
</evidence>
<feature type="transmembrane region" description="Helical" evidence="5">
    <location>
        <begin position="120"/>
        <end position="142"/>
    </location>
</feature>
<dbReference type="GO" id="GO:0016020">
    <property type="term" value="C:membrane"/>
    <property type="evidence" value="ECO:0007669"/>
    <property type="project" value="UniProtKB-SubCell"/>
</dbReference>
<accession>A0A9W9VSZ1</accession>
<name>A0A9W9VSZ1_9EURO</name>
<keyword evidence="4 5" id="KW-0472">Membrane</keyword>
<evidence type="ECO:0000256" key="4">
    <source>
        <dbReference type="ARBA" id="ARBA00023136"/>
    </source>
</evidence>
<protein>
    <recommendedName>
        <fullName evidence="8">RTA1 like protein</fullName>
    </recommendedName>
</protein>